<evidence type="ECO:0000256" key="4">
    <source>
        <dbReference type="ARBA" id="ARBA00047684"/>
    </source>
</evidence>
<accession>A0A916Y9X4</accession>
<comment type="catalytic activity">
    <reaction evidence="4 5">
        <text>(S)-ureidoglycolate = urea + glyoxylate</text>
        <dbReference type="Rhea" id="RHEA:11304"/>
        <dbReference type="ChEBI" id="CHEBI:16199"/>
        <dbReference type="ChEBI" id="CHEBI:36655"/>
        <dbReference type="ChEBI" id="CHEBI:57296"/>
        <dbReference type="EC" id="4.3.2.3"/>
    </reaction>
</comment>
<dbReference type="SUPFAM" id="SSF51182">
    <property type="entry name" value="RmlC-like cupins"/>
    <property type="match status" value="1"/>
</dbReference>
<dbReference type="InterPro" id="IPR023525">
    <property type="entry name" value="Ureidogly_lyase_bac"/>
</dbReference>
<dbReference type="AlphaFoldDB" id="A0A916Y9X4"/>
<comment type="cofactor">
    <cofactor evidence="5">
        <name>Ni(2+)</name>
        <dbReference type="ChEBI" id="CHEBI:49786"/>
    </cofactor>
</comment>
<keyword evidence="2 5" id="KW-0659">Purine metabolism</keyword>
<sequence length="175" mass="18754">MADRAPAAGDKDRILVAEPLTLLGFEPFGQVIEPDNAESIRLINGGTTTRFHDLAAVDVAAEGGRPLINIFRGKPSALPVTIAMMERHPLGSQAFVPLHDRPFLVVVAPDENGRPGPPRAFVARGGQGVNYGRNVWHHPLIALGDMSDFLVVDRGGEGANLEEAAYPESFVIETV</sequence>
<dbReference type="GO" id="GO:0006145">
    <property type="term" value="P:purine nucleobase catabolic process"/>
    <property type="evidence" value="ECO:0007669"/>
    <property type="project" value="UniProtKB-UniRule"/>
</dbReference>
<dbReference type="RefSeq" id="WP_244640431.1">
    <property type="nucleotide sequence ID" value="NZ_BMJJ01000013.1"/>
</dbReference>
<dbReference type="PANTHER" id="PTHR21221:SF1">
    <property type="entry name" value="UREIDOGLYCOLATE LYASE"/>
    <property type="match status" value="1"/>
</dbReference>
<protein>
    <recommendedName>
        <fullName evidence="5">Ureidoglycolate lyase</fullName>
        <ecNumber evidence="5">4.3.2.3</ecNumber>
    </recommendedName>
    <alternativeName>
        <fullName evidence="5">Ureidoglycolatase</fullName>
    </alternativeName>
</protein>
<organism evidence="6 7">
    <name type="scientific">Aureimonas glaciei</name>
    <dbReference type="NCBI Taxonomy" id="1776957"/>
    <lineage>
        <taxon>Bacteria</taxon>
        <taxon>Pseudomonadati</taxon>
        <taxon>Pseudomonadota</taxon>
        <taxon>Alphaproteobacteria</taxon>
        <taxon>Hyphomicrobiales</taxon>
        <taxon>Aurantimonadaceae</taxon>
        <taxon>Aureimonas</taxon>
    </lineage>
</organism>
<name>A0A916Y9X4_9HYPH</name>
<comment type="function">
    <text evidence="5">Catalyzes the catabolism of the allantoin degradation intermediate (S)-ureidoglycolate, generating urea and glyoxylate. Involved in the utilization of allantoin as nitrogen source.</text>
</comment>
<evidence type="ECO:0000256" key="2">
    <source>
        <dbReference type="ARBA" id="ARBA00022631"/>
    </source>
</evidence>
<reference evidence="6" key="2">
    <citation type="submission" date="2020-09" db="EMBL/GenBank/DDBJ databases">
        <authorList>
            <person name="Sun Q."/>
            <person name="Zhou Y."/>
        </authorList>
    </citation>
    <scope>NUCLEOTIDE SEQUENCE</scope>
    <source>
        <strain evidence="6">CGMCC 1.15493</strain>
    </source>
</reference>
<dbReference type="NCBIfam" id="NF009932">
    <property type="entry name" value="PRK13395.1"/>
    <property type="match status" value="1"/>
</dbReference>
<comment type="similarity">
    <text evidence="5">Belongs to the ureidoglycolate lyase family.</text>
</comment>
<evidence type="ECO:0000256" key="5">
    <source>
        <dbReference type="HAMAP-Rule" id="MF_00616"/>
    </source>
</evidence>
<dbReference type="InterPro" id="IPR047233">
    <property type="entry name" value="UAH_cupin"/>
</dbReference>
<keyword evidence="7" id="KW-1185">Reference proteome</keyword>
<keyword evidence="3 5" id="KW-0456">Lyase</keyword>
<comment type="subunit">
    <text evidence="1 5">Homodimer.</text>
</comment>
<dbReference type="Gene3D" id="2.60.120.480">
    <property type="entry name" value="Ureidoglycolate hydrolase"/>
    <property type="match status" value="1"/>
</dbReference>
<dbReference type="PIRSF" id="PIRSF017306">
    <property type="entry name" value="Ureidogly_hydro"/>
    <property type="match status" value="1"/>
</dbReference>
<comment type="caution">
    <text evidence="6">The sequence shown here is derived from an EMBL/GenBank/DDBJ whole genome shotgun (WGS) entry which is preliminary data.</text>
</comment>
<dbReference type="InterPro" id="IPR024060">
    <property type="entry name" value="Ureidoglycolate_lyase_dom_sf"/>
</dbReference>
<evidence type="ECO:0000313" key="7">
    <source>
        <dbReference type="Proteomes" id="UP000613160"/>
    </source>
</evidence>
<dbReference type="EMBL" id="BMJJ01000013">
    <property type="protein sequence ID" value="GGD36686.1"/>
    <property type="molecule type" value="Genomic_DNA"/>
</dbReference>
<dbReference type="InterPro" id="IPR011051">
    <property type="entry name" value="RmlC_Cupin_sf"/>
</dbReference>
<dbReference type="HAMAP" id="MF_00616">
    <property type="entry name" value="Ureidogly_lyase"/>
    <property type="match status" value="1"/>
</dbReference>
<evidence type="ECO:0000313" key="6">
    <source>
        <dbReference type="EMBL" id="GGD36686.1"/>
    </source>
</evidence>
<dbReference type="Pfam" id="PF04115">
    <property type="entry name" value="Ureidogly_lyase"/>
    <property type="match status" value="1"/>
</dbReference>
<dbReference type="PANTHER" id="PTHR21221">
    <property type="entry name" value="UREIDOGLYCOLATE HYDROLASE"/>
    <property type="match status" value="1"/>
</dbReference>
<dbReference type="GO" id="GO:0050385">
    <property type="term" value="F:ureidoglycolate lyase activity"/>
    <property type="evidence" value="ECO:0007669"/>
    <property type="project" value="UniProtKB-UniRule"/>
</dbReference>
<gene>
    <name evidence="5 6" type="primary">allA</name>
    <name evidence="6" type="ORF">GCM10011335_44520</name>
</gene>
<evidence type="ECO:0000256" key="1">
    <source>
        <dbReference type="ARBA" id="ARBA00011738"/>
    </source>
</evidence>
<dbReference type="EC" id="4.3.2.3" evidence="5"/>
<dbReference type="InterPro" id="IPR007247">
    <property type="entry name" value="Ureidogly_lyase"/>
</dbReference>
<comment type="pathway">
    <text evidence="5">Nitrogen metabolism; (S)-allantoin degradation.</text>
</comment>
<dbReference type="GO" id="GO:0000256">
    <property type="term" value="P:allantoin catabolic process"/>
    <property type="evidence" value="ECO:0007669"/>
    <property type="project" value="UniProtKB-UniRule"/>
</dbReference>
<dbReference type="GO" id="GO:0004848">
    <property type="term" value="F:ureidoglycolate hydrolase activity"/>
    <property type="evidence" value="ECO:0007669"/>
    <property type="project" value="InterPro"/>
</dbReference>
<dbReference type="Proteomes" id="UP000613160">
    <property type="component" value="Unassembled WGS sequence"/>
</dbReference>
<dbReference type="CDD" id="cd20298">
    <property type="entry name" value="cupin_UAH"/>
    <property type="match status" value="1"/>
</dbReference>
<reference evidence="6" key="1">
    <citation type="journal article" date="2014" name="Int. J. Syst. Evol. Microbiol.">
        <title>Complete genome sequence of Corynebacterium casei LMG S-19264T (=DSM 44701T), isolated from a smear-ripened cheese.</title>
        <authorList>
            <consortium name="US DOE Joint Genome Institute (JGI-PGF)"/>
            <person name="Walter F."/>
            <person name="Albersmeier A."/>
            <person name="Kalinowski J."/>
            <person name="Ruckert C."/>
        </authorList>
    </citation>
    <scope>NUCLEOTIDE SEQUENCE</scope>
    <source>
        <strain evidence="6">CGMCC 1.15493</strain>
    </source>
</reference>
<evidence type="ECO:0000256" key="3">
    <source>
        <dbReference type="ARBA" id="ARBA00023239"/>
    </source>
</evidence>
<proteinExistence type="inferred from homology"/>